<feature type="transmembrane region" description="Helical" evidence="2">
    <location>
        <begin position="52"/>
        <end position="72"/>
    </location>
</feature>
<keyword evidence="2" id="KW-0472">Membrane</keyword>
<dbReference type="PANTHER" id="PTHR30487:SF0">
    <property type="entry name" value="PREPILIN LEADER PEPTIDASE_N-METHYLTRANSFERASE-RELATED"/>
    <property type="match status" value="1"/>
</dbReference>
<keyword evidence="2" id="KW-0812">Transmembrane</keyword>
<evidence type="ECO:0000259" key="3">
    <source>
        <dbReference type="Pfam" id="PF01478"/>
    </source>
</evidence>
<feature type="transmembrane region" description="Helical" evidence="2">
    <location>
        <begin position="5"/>
        <end position="20"/>
    </location>
</feature>
<name>A0ABS6K082_9BACI</name>
<keyword evidence="2" id="KW-1133">Transmembrane helix</keyword>
<feature type="transmembrane region" description="Helical" evidence="2">
    <location>
        <begin position="92"/>
        <end position="116"/>
    </location>
</feature>
<evidence type="ECO:0000313" key="4">
    <source>
        <dbReference type="EMBL" id="MBU9724258.1"/>
    </source>
</evidence>
<comment type="similarity">
    <text evidence="1">Belongs to the peptidase A24 family.</text>
</comment>
<dbReference type="EMBL" id="JAHQCR010000090">
    <property type="protein sequence ID" value="MBU9724258.1"/>
    <property type="molecule type" value="Genomic_DNA"/>
</dbReference>
<dbReference type="InterPro" id="IPR000045">
    <property type="entry name" value="Prepilin_IV_endopep_pep"/>
</dbReference>
<dbReference type="Proteomes" id="UP000790580">
    <property type="component" value="Unassembled WGS sequence"/>
</dbReference>
<feature type="transmembrane region" description="Helical" evidence="2">
    <location>
        <begin position="26"/>
        <end position="45"/>
    </location>
</feature>
<evidence type="ECO:0000256" key="2">
    <source>
        <dbReference type="SAM" id="Phobius"/>
    </source>
</evidence>
<feature type="domain" description="Prepilin type IV endopeptidase peptidase" evidence="3">
    <location>
        <begin position="8"/>
        <end position="111"/>
    </location>
</feature>
<sequence>MMDYFHFIILGIFIIIAFYTDVTKSLLPNWLTMSGILVGFIYHLISDGLNGLLFSIIGMAVGGGILMLMYIFKALGAGDVKLFAAIGSITGLQFTLYAMMYSILFAGLIGVIILLVKQEFMRKMFYTIYRLFASIRSKDFKSLENFKRIESTRFPFMYAVLPGIIMTFYYFH</sequence>
<feature type="transmembrane region" description="Helical" evidence="2">
    <location>
        <begin position="154"/>
        <end position="171"/>
    </location>
</feature>
<dbReference type="InterPro" id="IPR050882">
    <property type="entry name" value="Prepilin_peptidase/N-MTase"/>
</dbReference>
<organism evidence="4 5">
    <name type="scientific">Evansella alkalicola</name>
    <dbReference type="NCBI Taxonomy" id="745819"/>
    <lineage>
        <taxon>Bacteria</taxon>
        <taxon>Bacillati</taxon>
        <taxon>Bacillota</taxon>
        <taxon>Bacilli</taxon>
        <taxon>Bacillales</taxon>
        <taxon>Bacillaceae</taxon>
        <taxon>Evansella</taxon>
    </lineage>
</organism>
<dbReference type="PANTHER" id="PTHR30487">
    <property type="entry name" value="TYPE 4 PREPILIN-LIKE PROTEINS LEADER PEPTIDE-PROCESSING ENZYME"/>
    <property type="match status" value="1"/>
</dbReference>
<keyword evidence="5" id="KW-1185">Reference proteome</keyword>
<protein>
    <submittedName>
        <fullName evidence="4">A24 family peptidase</fullName>
    </submittedName>
</protein>
<proteinExistence type="inferred from homology"/>
<dbReference type="Gene3D" id="1.20.120.1220">
    <property type="match status" value="1"/>
</dbReference>
<evidence type="ECO:0000256" key="1">
    <source>
        <dbReference type="ARBA" id="ARBA00005801"/>
    </source>
</evidence>
<comment type="caution">
    <text evidence="4">The sequence shown here is derived from an EMBL/GenBank/DDBJ whole genome shotgun (WGS) entry which is preliminary data.</text>
</comment>
<reference evidence="4 5" key="1">
    <citation type="submission" date="2021-06" db="EMBL/GenBank/DDBJ databases">
        <title>Bacillus sp. RD4P76, an endophyte from a halophyte.</title>
        <authorList>
            <person name="Sun J.-Q."/>
        </authorList>
    </citation>
    <scope>NUCLEOTIDE SEQUENCE [LARGE SCALE GENOMIC DNA]</scope>
    <source>
        <strain evidence="4 5">JCM 17098</strain>
    </source>
</reference>
<accession>A0ABS6K082</accession>
<evidence type="ECO:0000313" key="5">
    <source>
        <dbReference type="Proteomes" id="UP000790580"/>
    </source>
</evidence>
<dbReference type="Pfam" id="PF01478">
    <property type="entry name" value="Peptidase_A24"/>
    <property type="match status" value="1"/>
</dbReference>
<gene>
    <name evidence="4" type="ORF">KS407_22805</name>
</gene>